<dbReference type="Pfam" id="PF06983">
    <property type="entry name" value="3-dmu-9_3-mt"/>
    <property type="match status" value="1"/>
</dbReference>
<evidence type="ECO:0000313" key="3">
    <source>
        <dbReference type="Proteomes" id="UP000214673"/>
    </source>
</evidence>
<gene>
    <name evidence="2" type="ORF">CDV53_12785</name>
</gene>
<keyword evidence="3" id="KW-1185">Reference proteome</keyword>
<dbReference type="InterPro" id="IPR028973">
    <property type="entry name" value="PhnB-like"/>
</dbReference>
<dbReference type="EMBL" id="NIPV01000053">
    <property type="protein sequence ID" value="OWJ74697.1"/>
    <property type="molecule type" value="Genomic_DNA"/>
</dbReference>
<proteinExistence type="predicted"/>
<dbReference type="RefSeq" id="WP_198947678.1">
    <property type="nucleotide sequence ID" value="NZ_NIPV01000053.1"/>
</dbReference>
<evidence type="ECO:0000259" key="1">
    <source>
        <dbReference type="Pfam" id="PF06983"/>
    </source>
</evidence>
<name>A0ABX3ZRW5_9RHOB</name>
<feature type="non-terminal residue" evidence="2">
    <location>
        <position position="62"/>
    </location>
</feature>
<sequence>MEVVQTLWFANGMDAALTFYTSLIPGSGIDTQWTMAAAGPAGSVRVATFHLGDQRYQAMEAG</sequence>
<dbReference type="Gene3D" id="3.30.720.100">
    <property type="match status" value="1"/>
</dbReference>
<dbReference type="InterPro" id="IPR029068">
    <property type="entry name" value="Glyas_Bleomycin-R_OHBP_Dase"/>
</dbReference>
<reference evidence="2 3" key="1">
    <citation type="submission" date="2016-11" db="EMBL/GenBank/DDBJ databases">
        <title>Comparison of Traditional DNA-DNA Hybridization with In Silico Genomic Analysis.</title>
        <authorList>
            <person name="Nicholson A.C."/>
            <person name="Sammons S."/>
            <person name="Humrighouse B.W."/>
            <person name="Graziano J."/>
            <person name="Lasker B."/>
            <person name="Whitney A.M."/>
            <person name="Mcquiston J.R."/>
        </authorList>
    </citation>
    <scope>NUCLEOTIDE SEQUENCE [LARGE SCALE GENOMIC DNA]</scope>
    <source>
        <strain evidence="2 3">H1892</strain>
    </source>
</reference>
<dbReference type="Proteomes" id="UP000214673">
    <property type="component" value="Unassembled WGS sequence"/>
</dbReference>
<accession>A0ABX3ZRW5</accession>
<feature type="domain" description="PhnB-like" evidence="1">
    <location>
        <begin position="3"/>
        <end position="62"/>
    </location>
</feature>
<comment type="caution">
    <text evidence="2">The sequence shown here is derived from an EMBL/GenBank/DDBJ whole genome shotgun (WGS) entry which is preliminary data.</text>
</comment>
<evidence type="ECO:0000313" key="2">
    <source>
        <dbReference type="EMBL" id="OWJ74697.1"/>
    </source>
</evidence>
<organism evidence="2 3">
    <name type="scientific">Haematobacter missouriensis</name>
    <dbReference type="NCBI Taxonomy" id="366616"/>
    <lineage>
        <taxon>Bacteria</taxon>
        <taxon>Pseudomonadati</taxon>
        <taxon>Pseudomonadota</taxon>
        <taxon>Alphaproteobacteria</taxon>
        <taxon>Rhodobacterales</taxon>
        <taxon>Paracoccaceae</taxon>
        <taxon>Haematobacter</taxon>
    </lineage>
</organism>
<dbReference type="SUPFAM" id="SSF54593">
    <property type="entry name" value="Glyoxalase/Bleomycin resistance protein/Dihydroxybiphenyl dioxygenase"/>
    <property type="match status" value="1"/>
</dbReference>
<protein>
    <recommendedName>
        <fullName evidence="1">PhnB-like domain-containing protein</fullName>
    </recommendedName>
</protein>